<sequence length="275" mass="30176">MKWPAPCAIFALLLSACGTTPPRFDLSDKGWTDEAPFVQAVTSHIHCEMRNAVLDTYDNLTNNHNDAEWMKTWSAKISLTLNVNEMTALNPSVTVAMPSTLALGLAGSLSSEASRELEIDWFAVFSEYFNERQFQNVPCDTGRELYPIAGTLGLKETLFSAAFPASLNNNISNPFKSGGRLQVIQQTTYFYIKADGNINPAWKFTEVSANQGGKFFDVSRNRKDTLLVTMGPTQLKAAGRPLRIPAQPEPIGAVTESHFAKQIGNAVANGINNLR</sequence>
<evidence type="ECO:0000313" key="2">
    <source>
        <dbReference type="Proteomes" id="UP001597176"/>
    </source>
</evidence>
<evidence type="ECO:0000313" key="1">
    <source>
        <dbReference type="EMBL" id="MFD1301593.1"/>
    </source>
</evidence>
<dbReference type="PROSITE" id="PS51257">
    <property type="entry name" value="PROKAR_LIPOPROTEIN"/>
    <property type="match status" value="1"/>
</dbReference>
<organism evidence="1 2">
    <name type="scientific">Methylobacterium marchantiae</name>
    <dbReference type="NCBI Taxonomy" id="600331"/>
    <lineage>
        <taxon>Bacteria</taxon>
        <taxon>Pseudomonadati</taxon>
        <taxon>Pseudomonadota</taxon>
        <taxon>Alphaproteobacteria</taxon>
        <taxon>Hyphomicrobiales</taxon>
        <taxon>Methylobacteriaceae</taxon>
        <taxon>Methylobacterium</taxon>
    </lineage>
</organism>
<dbReference type="Proteomes" id="UP001597176">
    <property type="component" value="Unassembled WGS sequence"/>
</dbReference>
<accession>A0ABW3WY40</accession>
<comment type="caution">
    <text evidence="1">The sequence shown here is derived from an EMBL/GenBank/DDBJ whole genome shotgun (WGS) entry which is preliminary data.</text>
</comment>
<proteinExistence type="predicted"/>
<reference evidence="2" key="1">
    <citation type="journal article" date="2019" name="Int. J. Syst. Evol. Microbiol.">
        <title>The Global Catalogue of Microorganisms (GCM) 10K type strain sequencing project: providing services to taxonomists for standard genome sequencing and annotation.</title>
        <authorList>
            <consortium name="The Broad Institute Genomics Platform"/>
            <consortium name="The Broad Institute Genome Sequencing Center for Infectious Disease"/>
            <person name="Wu L."/>
            <person name="Ma J."/>
        </authorList>
    </citation>
    <scope>NUCLEOTIDE SEQUENCE [LARGE SCALE GENOMIC DNA]</scope>
    <source>
        <strain evidence="2">CCUG 56108</strain>
    </source>
</reference>
<dbReference type="RefSeq" id="WP_238205513.1">
    <property type="nucleotide sequence ID" value="NZ_JBHTND010000008.1"/>
</dbReference>
<gene>
    <name evidence="1" type="ORF">ACFQ4G_08350</name>
</gene>
<keyword evidence="2" id="KW-1185">Reference proteome</keyword>
<dbReference type="EMBL" id="JBHTND010000008">
    <property type="protein sequence ID" value="MFD1301593.1"/>
    <property type="molecule type" value="Genomic_DNA"/>
</dbReference>
<protein>
    <submittedName>
        <fullName evidence="1">Uncharacterized protein</fullName>
    </submittedName>
</protein>
<name>A0ABW3WY40_9HYPH</name>